<dbReference type="EMBL" id="JALJOU010000054">
    <property type="protein sequence ID" value="KAK9828008.1"/>
    <property type="molecule type" value="Genomic_DNA"/>
</dbReference>
<dbReference type="Pfam" id="PF12627">
    <property type="entry name" value="PolyA_pol_RNAbd"/>
    <property type="match status" value="1"/>
</dbReference>
<organism evidence="8 9">
    <name type="scientific">Elliptochloris bilobata</name>
    <dbReference type="NCBI Taxonomy" id="381761"/>
    <lineage>
        <taxon>Eukaryota</taxon>
        <taxon>Viridiplantae</taxon>
        <taxon>Chlorophyta</taxon>
        <taxon>core chlorophytes</taxon>
        <taxon>Trebouxiophyceae</taxon>
        <taxon>Trebouxiophyceae incertae sedis</taxon>
        <taxon>Elliptochloris clade</taxon>
        <taxon>Elliptochloris</taxon>
    </lineage>
</organism>
<keyword evidence="9" id="KW-1185">Reference proteome</keyword>
<reference evidence="8 9" key="1">
    <citation type="journal article" date="2024" name="Nat. Commun.">
        <title>Phylogenomics reveals the evolutionary origins of lichenization in chlorophyte algae.</title>
        <authorList>
            <person name="Puginier C."/>
            <person name="Libourel C."/>
            <person name="Otte J."/>
            <person name="Skaloud P."/>
            <person name="Haon M."/>
            <person name="Grisel S."/>
            <person name="Petersen M."/>
            <person name="Berrin J.G."/>
            <person name="Delaux P.M."/>
            <person name="Dal Grande F."/>
            <person name="Keller J."/>
        </authorList>
    </citation>
    <scope>NUCLEOTIDE SEQUENCE [LARGE SCALE GENOMIC DNA]</scope>
    <source>
        <strain evidence="8 9">SAG 245.80</strain>
    </source>
</reference>
<feature type="domain" description="tRNA nucleotidyltransferase/poly(A) polymerase RNA and SrmB- binding" evidence="7">
    <location>
        <begin position="260"/>
        <end position="320"/>
    </location>
</feature>
<dbReference type="SUPFAM" id="SSF81891">
    <property type="entry name" value="Poly A polymerase C-terminal region-like"/>
    <property type="match status" value="1"/>
</dbReference>
<gene>
    <name evidence="8" type="ORF">WJX81_008340</name>
</gene>
<dbReference type="GO" id="GO:0003723">
    <property type="term" value="F:RNA binding"/>
    <property type="evidence" value="ECO:0007669"/>
    <property type="project" value="UniProtKB-KW"/>
</dbReference>
<dbReference type="GO" id="GO:0016779">
    <property type="term" value="F:nucleotidyltransferase activity"/>
    <property type="evidence" value="ECO:0007669"/>
    <property type="project" value="InterPro"/>
</dbReference>
<keyword evidence="2 4" id="KW-0808">Transferase</keyword>
<evidence type="ECO:0000259" key="7">
    <source>
        <dbReference type="Pfam" id="PF12627"/>
    </source>
</evidence>
<keyword evidence="3" id="KW-0547">Nucleotide-binding</keyword>
<dbReference type="PANTHER" id="PTHR43051">
    <property type="entry name" value="POLYNUCLEOTIDE ADENYLYLTRANSFERASE FAMILY PROTEIN"/>
    <property type="match status" value="1"/>
</dbReference>
<dbReference type="GO" id="GO:0001680">
    <property type="term" value="P:tRNA 3'-terminal CCA addition"/>
    <property type="evidence" value="ECO:0007669"/>
    <property type="project" value="UniProtKB-ARBA"/>
</dbReference>
<dbReference type="Gene3D" id="3.30.460.10">
    <property type="entry name" value="Beta Polymerase, domain 2"/>
    <property type="match status" value="1"/>
</dbReference>
<evidence type="ECO:0000256" key="4">
    <source>
        <dbReference type="RuleBase" id="RU003953"/>
    </source>
</evidence>
<dbReference type="InterPro" id="IPR052191">
    <property type="entry name" value="tRNA_ntf/polyA_polymerase_I"/>
</dbReference>
<dbReference type="InterPro" id="IPR032828">
    <property type="entry name" value="PolyA_RNA-bd"/>
</dbReference>
<dbReference type="CDD" id="cd05398">
    <property type="entry name" value="NT_ClassII-CCAase"/>
    <property type="match status" value="1"/>
</dbReference>
<dbReference type="Proteomes" id="UP001445335">
    <property type="component" value="Unassembled WGS sequence"/>
</dbReference>
<protein>
    <recommendedName>
        <fullName evidence="10">Polynucleotide adenylyltransferase</fullName>
    </recommendedName>
</protein>
<proteinExistence type="inferred from homology"/>
<feature type="region of interest" description="Disordered" evidence="5">
    <location>
        <begin position="18"/>
        <end position="41"/>
    </location>
</feature>
<dbReference type="Pfam" id="PF01743">
    <property type="entry name" value="PolyA_pol"/>
    <property type="match status" value="1"/>
</dbReference>
<comment type="caution">
    <text evidence="8">The sequence shown here is derived from an EMBL/GenBank/DDBJ whole genome shotgun (WGS) entry which is preliminary data.</text>
</comment>
<accession>A0AAW1R3C5</accession>
<sequence>MDCFRRFRLDALAVEEEAEAPAELDDAWKSSTEPDADQTPADEADQLALAARLRKAKHVQIYDDSSHCLRGTDFPRSVWMCLLRLRAEGHGGWVVGGAVRDLLLSTPPKDFDIVTTATPNQVKKLFRQCRIVGKRFPIVHVSLGNDLLEVSSFGTRADQDLIPPDAAALLQSKDNGSKEEAVWRDRTRLWSTALQVNSAARDFTCNALFYDPFSRILLDYVGGMHDCRLRRLRTVAEPHASFAEDPCRLLRAVRHAARAGLKIDASTRKAMRAQADLMHSVNQSRLMLEVTELLSRGYAAASMRLLWQLHLLDPLFPSLAQRFHAAKLPRDPGRAAAQQDLVFGVLEELDRVASPQRPVSPAVVAACLAAPHVAEVAQASRAAAGSPEAEARLPIAAGEHWPDAPGSQVPVSYAEAVSLGMQRLLERPAGSVSSPVPIGKEAMQRGLKLLHVEMQTRHEVVASAASQARKHPKASQEWSP</sequence>
<dbReference type="SUPFAM" id="SSF81301">
    <property type="entry name" value="Nucleotidyltransferase"/>
    <property type="match status" value="1"/>
</dbReference>
<dbReference type="AlphaFoldDB" id="A0AAW1R3C5"/>
<keyword evidence="4" id="KW-0694">RNA-binding</keyword>
<feature type="domain" description="Poly A polymerase head" evidence="6">
    <location>
        <begin position="93"/>
        <end position="233"/>
    </location>
</feature>
<evidence type="ECO:0000256" key="1">
    <source>
        <dbReference type="ARBA" id="ARBA00007265"/>
    </source>
</evidence>
<dbReference type="InterPro" id="IPR002646">
    <property type="entry name" value="PolA_pol_head_dom"/>
</dbReference>
<evidence type="ECO:0000256" key="2">
    <source>
        <dbReference type="ARBA" id="ARBA00022679"/>
    </source>
</evidence>
<evidence type="ECO:0000256" key="3">
    <source>
        <dbReference type="ARBA" id="ARBA00022741"/>
    </source>
</evidence>
<comment type="similarity">
    <text evidence="1 4">Belongs to the tRNA nucleotidyltransferase/poly(A) polymerase family.</text>
</comment>
<dbReference type="PANTHER" id="PTHR43051:SF1">
    <property type="entry name" value="POLYNUCLEOTIDE ADENYLYLTRANSFERASE FAMILY PROTEIN"/>
    <property type="match status" value="1"/>
</dbReference>
<evidence type="ECO:0000313" key="8">
    <source>
        <dbReference type="EMBL" id="KAK9828008.1"/>
    </source>
</evidence>
<dbReference type="InterPro" id="IPR043519">
    <property type="entry name" value="NT_sf"/>
</dbReference>
<evidence type="ECO:0000313" key="9">
    <source>
        <dbReference type="Proteomes" id="UP001445335"/>
    </source>
</evidence>
<evidence type="ECO:0000259" key="6">
    <source>
        <dbReference type="Pfam" id="PF01743"/>
    </source>
</evidence>
<evidence type="ECO:0000256" key="5">
    <source>
        <dbReference type="SAM" id="MobiDB-lite"/>
    </source>
</evidence>
<name>A0AAW1R3C5_9CHLO</name>
<dbReference type="Gene3D" id="1.10.3090.10">
    <property type="entry name" value="cca-adding enzyme, domain 2"/>
    <property type="match status" value="1"/>
</dbReference>
<dbReference type="GO" id="GO:0000166">
    <property type="term" value="F:nucleotide binding"/>
    <property type="evidence" value="ECO:0007669"/>
    <property type="project" value="UniProtKB-KW"/>
</dbReference>
<evidence type="ECO:0008006" key="10">
    <source>
        <dbReference type="Google" id="ProtNLM"/>
    </source>
</evidence>